<accession>A0A1D7U5M7</accession>
<dbReference type="EMBL" id="CP017147">
    <property type="protein sequence ID" value="AOO82644.1"/>
    <property type="molecule type" value="Genomic_DNA"/>
</dbReference>
<evidence type="ECO:0000313" key="4">
    <source>
        <dbReference type="Proteomes" id="UP000094969"/>
    </source>
</evidence>
<keyword evidence="2" id="KW-0560">Oxidoreductase</keyword>
<dbReference type="PANTHER" id="PTHR42760:SF133">
    <property type="entry name" value="3-OXOACYL-[ACYL-CARRIER-PROTEIN] REDUCTASE"/>
    <property type="match status" value="1"/>
</dbReference>
<dbReference type="PRINTS" id="PR00081">
    <property type="entry name" value="GDHRDH"/>
</dbReference>
<dbReference type="FunFam" id="3.40.50.720:FF:000084">
    <property type="entry name" value="Short-chain dehydrogenase reductase"/>
    <property type="match status" value="1"/>
</dbReference>
<dbReference type="InterPro" id="IPR020904">
    <property type="entry name" value="Sc_DH/Rdtase_CS"/>
</dbReference>
<dbReference type="PANTHER" id="PTHR42760">
    <property type="entry name" value="SHORT-CHAIN DEHYDROGENASES/REDUCTASES FAMILY MEMBER"/>
    <property type="match status" value="1"/>
</dbReference>
<evidence type="ECO:0000256" key="2">
    <source>
        <dbReference type="ARBA" id="ARBA00023002"/>
    </source>
</evidence>
<dbReference type="PRINTS" id="PR00080">
    <property type="entry name" value="SDRFAMILY"/>
</dbReference>
<name>A0A1D7U5M7_9HYPH</name>
<dbReference type="InterPro" id="IPR036291">
    <property type="entry name" value="NAD(P)-bd_dom_sf"/>
</dbReference>
<dbReference type="Gene3D" id="3.40.50.720">
    <property type="entry name" value="NAD(P)-binding Rossmann-like Domain"/>
    <property type="match status" value="1"/>
</dbReference>
<dbReference type="KEGG" id="bvv:BHK69_21305"/>
<evidence type="ECO:0000256" key="1">
    <source>
        <dbReference type="ARBA" id="ARBA00006484"/>
    </source>
</evidence>
<reference evidence="3 4" key="1">
    <citation type="journal article" date="2015" name="Antonie Van Leeuwenhoek">
        <title>Bosea vaviloviae sp. nov., a new species of slow-growing rhizobia isolated from nodules of the relict species Vavilovia formosa (Stev.) Fed.</title>
        <authorList>
            <person name="Safronova V.I."/>
            <person name="Kuznetsova I.G."/>
            <person name="Sazanova A.L."/>
            <person name="Kimeklis A.K."/>
            <person name="Belimov A.A."/>
            <person name="Andronov E.E."/>
            <person name="Pinaev A.G."/>
            <person name="Chizhevskaya E.P."/>
            <person name="Pukhaev A.R."/>
            <person name="Popov K.P."/>
            <person name="Willems A."/>
            <person name="Tikhonovich I.A."/>
        </authorList>
    </citation>
    <scope>NUCLEOTIDE SEQUENCE [LARGE SCALE GENOMIC DNA]</scope>
    <source>
        <strain evidence="3 4">Vaf18</strain>
    </source>
</reference>
<dbReference type="NCBIfam" id="NF009386">
    <property type="entry name" value="PRK12745.1"/>
    <property type="match status" value="1"/>
</dbReference>
<dbReference type="PROSITE" id="PS00061">
    <property type="entry name" value="ADH_SHORT"/>
    <property type="match status" value="1"/>
</dbReference>
<dbReference type="SUPFAM" id="SSF51735">
    <property type="entry name" value="NAD(P)-binding Rossmann-fold domains"/>
    <property type="match status" value="1"/>
</dbReference>
<proteinExistence type="inferred from homology"/>
<dbReference type="GO" id="GO:0006633">
    <property type="term" value="P:fatty acid biosynthetic process"/>
    <property type="evidence" value="ECO:0007669"/>
    <property type="project" value="TreeGrafter"/>
</dbReference>
<keyword evidence="4" id="KW-1185">Reference proteome</keyword>
<dbReference type="STRING" id="1526658.BHK69_21305"/>
<protein>
    <submittedName>
        <fullName evidence="3">3-ketoacyl-ACP reductase</fullName>
    </submittedName>
</protein>
<dbReference type="AlphaFoldDB" id="A0A1D7U5M7"/>
<dbReference type="RefSeq" id="WP_069691850.1">
    <property type="nucleotide sequence ID" value="NZ_CP017147.1"/>
</dbReference>
<gene>
    <name evidence="3" type="ORF">BHK69_21305</name>
</gene>
<dbReference type="OrthoDB" id="9803333at2"/>
<organism evidence="3 4">
    <name type="scientific">Bosea vaviloviae</name>
    <dbReference type="NCBI Taxonomy" id="1526658"/>
    <lineage>
        <taxon>Bacteria</taxon>
        <taxon>Pseudomonadati</taxon>
        <taxon>Pseudomonadota</taxon>
        <taxon>Alphaproteobacteria</taxon>
        <taxon>Hyphomicrobiales</taxon>
        <taxon>Boseaceae</taxon>
        <taxon>Bosea</taxon>
    </lineage>
</organism>
<dbReference type="Proteomes" id="UP000094969">
    <property type="component" value="Chromosome"/>
</dbReference>
<comment type="similarity">
    <text evidence="1">Belongs to the short-chain dehydrogenases/reductases (SDR) family.</text>
</comment>
<dbReference type="InterPro" id="IPR002347">
    <property type="entry name" value="SDR_fam"/>
</dbReference>
<evidence type="ECO:0000313" key="3">
    <source>
        <dbReference type="EMBL" id="AOO82644.1"/>
    </source>
</evidence>
<dbReference type="GO" id="GO:0048038">
    <property type="term" value="F:quinone binding"/>
    <property type="evidence" value="ECO:0007669"/>
    <property type="project" value="TreeGrafter"/>
</dbReference>
<dbReference type="GO" id="GO:0016616">
    <property type="term" value="F:oxidoreductase activity, acting on the CH-OH group of donors, NAD or NADP as acceptor"/>
    <property type="evidence" value="ECO:0007669"/>
    <property type="project" value="TreeGrafter"/>
</dbReference>
<sequence>MDRRQLGNALVTGAGRGIGRAIALALADAGFNIIANDLAQSDDLPATIAAIEVRGGRAVALAGDISDLSSQQALVDEAWAAFGGLHCLVNNAGISVARRDDILKVTPESYDRLMTVNLRGPFFLTQAVARKMVQAPSEHFRSIVTISSINVEFASADRAEYCMSKTGLAMMSQLFAARLAGDGINAYEIRPGIIRTDMTAVAKERYDALFATGLTPLARWGEPEDIGKAAAMLACGSLPYSTGEVVRVDGGLAVRRL</sequence>
<dbReference type="Pfam" id="PF13561">
    <property type="entry name" value="adh_short_C2"/>
    <property type="match status" value="1"/>
</dbReference>